<feature type="region of interest" description="Disordered" evidence="1">
    <location>
        <begin position="492"/>
        <end position="520"/>
    </location>
</feature>
<proteinExistence type="predicted"/>
<accession>A0A9P6AIP2</accession>
<feature type="region of interest" description="Disordered" evidence="1">
    <location>
        <begin position="848"/>
        <end position="902"/>
    </location>
</feature>
<name>A0A9P6AIP2_9AGAM</name>
<evidence type="ECO:0000256" key="1">
    <source>
        <dbReference type="SAM" id="MobiDB-lite"/>
    </source>
</evidence>
<comment type="caution">
    <text evidence="3">The sequence shown here is derived from an EMBL/GenBank/DDBJ whole genome shotgun (WGS) entry which is preliminary data.</text>
</comment>
<feature type="compositionally biased region" description="Pro residues" evidence="1">
    <location>
        <begin position="497"/>
        <end position="510"/>
    </location>
</feature>
<keyword evidence="2" id="KW-1133">Transmembrane helix</keyword>
<dbReference type="EMBL" id="MU129108">
    <property type="protein sequence ID" value="KAF9506523.1"/>
    <property type="molecule type" value="Genomic_DNA"/>
</dbReference>
<feature type="transmembrane region" description="Helical" evidence="2">
    <location>
        <begin position="791"/>
        <end position="812"/>
    </location>
</feature>
<feature type="compositionally biased region" description="Basic and acidic residues" evidence="1">
    <location>
        <begin position="853"/>
        <end position="869"/>
    </location>
</feature>
<keyword evidence="4" id="KW-1185">Reference proteome</keyword>
<feature type="compositionally biased region" description="Polar residues" evidence="1">
    <location>
        <begin position="18"/>
        <end position="34"/>
    </location>
</feature>
<dbReference type="OrthoDB" id="10068079at2759"/>
<evidence type="ECO:0000313" key="4">
    <source>
        <dbReference type="Proteomes" id="UP000886523"/>
    </source>
</evidence>
<feature type="transmembrane region" description="Helical" evidence="2">
    <location>
        <begin position="824"/>
        <end position="843"/>
    </location>
</feature>
<dbReference type="AlphaFoldDB" id="A0A9P6AIP2"/>
<dbReference type="Proteomes" id="UP000886523">
    <property type="component" value="Unassembled WGS sequence"/>
</dbReference>
<feature type="compositionally biased region" description="Basic residues" evidence="1">
    <location>
        <begin position="1"/>
        <end position="14"/>
    </location>
</feature>
<gene>
    <name evidence="3" type="ORF">BS47DRAFT_1399418</name>
</gene>
<keyword evidence="2" id="KW-0472">Membrane</keyword>
<evidence type="ECO:0000256" key="2">
    <source>
        <dbReference type="SAM" id="Phobius"/>
    </source>
</evidence>
<keyword evidence="2" id="KW-0812">Transmembrane</keyword>
<feature type="compositionally biased region" description="Polar residues" evidence="1">
    <location>
        <begin position="935"/>
        <end position="948"/>
    </location>
</feature>
<feature type="region of interest" description="Disordered" evidence="1">
    <location>
        <begin position="923"/>
        <end position="953"/>
    </location>
</feature>
<evidence type="ECO:0000313" key="3">
    <source>
        <dbReference type="EMBL" id="KAF9506523.1"/>
    </source>
</evidence>
<reference evidence="3" key="1">
    <citation type="journal article" date="2020" name="Nat. Commun.">
        <title>Large-scale genome sequencing of mycorrhizal fungi provides insights into the early evolution of symbiotic traits.</title>
        <authorList>
            <person name="Miyauchi S."/>
            <person name="Kiss E."/>
            <person name="Kuo A."/>
            <person name="Drula E."/>
            <person name="Kohler A."/>
            <person name="Sanchez-Garcia M."/>
            <person name="Morin E."/>
            <person name="Andreopoulos B."/>
            <person name="Barry K.W."/>
            <person name="Bonito G."/>
            <person name="Buee M."/>
            <person name="Carver A."/>
            <person name="Chen C."/>
            <person name="Cichocki N."/>
            <person name="Clum A."/>
            <person name="Culley D."/>
            <person name="Crous P.W."/>
            <person name="Fauchery L."/>
            <person name="Girlanda M."/>
            <person name="Hayes R.D."/>
            <person name="Keri Z."/>
            <person name="LaButti K."/>
            <person name="Lipzen A."/>
            <person name="Lombard V."/>
            <person name="Magnuson J."/>
            <person name="Maillard F."/>
            <person name="Murat C."/>
            <person name="Nolan M."/>
            <person name="Ohm R.A."/>
            <person name="Pangilinan J."/>
            <person name="Pereira M.F."/>
            <person name="Perotto S."/>
            <person name="Peter M."/>
            <person name="Pfister S."/>
            <person name="Riley R."/>
            <person name="Sitrit Y."/>
            <person name="Stielow J.B."/>
            <person name="Szollosi G."/>
            <person name="Zifcakova L."/>
            <person name="Stursova M."/>
            <person name="Spatafora J.W."/>
            <person name="Tedersoo L."/>
            <person name="Vaario L.M."/>
            <person name="Yamada A."/>
            <person name="Yan M."/>
            <person name="Wang P."/>
            <person name="Xu J."/>
            <person name="Bruns T."/>
            <person name="Baldrian P."/>
            <person name="Vilgalys R."/>
            <person name="Dunand C."/>
            <person name="Henrissat B."/>
            <person name="Grigoriev I.V."/>
            <person name="Hibbett D."/>
            <person name="Nagy L.G."/>
            <person name="Martin F.M."/>
        </authorList>
    </citation>
    <scope>NUCLEOTIDE SEQUENCE</scope>
    <source>
        <strain evidence="3">UP504</strain>
    </source>
</reference>
<protein>
    <submittedName>
        <fullName evidence="3">Uncharacterized protein</fullName>
    </submittedName>
</protein>
<organism evidence="3 4">
    <name type="scientific">Hydnum rufescens UP504</name>
    <dbReference type="NCBI Taxonomy" id="1448309"/>
    <lineage>
        <taxon>Eukaryota</taxon>
        <taxon>Fungi</taxon>
        <taxon>Dikarya</taxon>
        <taxon>Basidiomycota</taxon>
        <taxon>Agaricomycotina</taxon>
        <taxon>Agaricomycetes</taxon>
        <taxon>Cantharellales</taxon>
        <taxon>Hydnaceae</taxon>
        <taxon>Hydnum</taxon>
    </lineage>
</organism>
<sequence>MPPKRTNTKTRKPTGKNSGSTSALAPSSDISSATPELKSKLPKFKKKLVDPLAAPPDPTPSTSTDPLRWDYGESSSPLSSEMIRSIQHFPTLCTQYSVYFEQNLNKVRGERPTSQRHFVSIQDWVLEYTNTLWESDASPDLLELLNPQPERIRRPRNLLFCGPPSVVSQFGETMHRYDFDPFYDVARAWSSPLTWAFFDKLCTRHMYTHNSLHVPYLPQHRFPFQEVVQRGSYALDFFLGCSWLITMRKALIDAFDVYHLWLKAFQFFRLELDRIPVMEHGTHSDVTKALIESGQDGSLPGDAEQYFAKITAYRKIVRIEDTLAEVQAVTQLLMHRTLDHIALVAGLELPCFGVDHNLVGAFISMDDPDVPMAELERHGVPLHGIRILEPREVRTLDPHAGDLSSESQAVANGVAECGPDEAHGEFMEIWRMKRGAQVKHPSLWMIRPIQQKEDYVHQRDVYTAVFESDLRDVDSAMAGALVRVLGPSSISLRDTVPLPPRPPSPPPSPSCPDDMDVEPAVDTPVTSAVDAPITSAVDAPITSAVDAPVTSAVDAPITSAVDAPALTTDPIHYFGFEGEEGYSSEEPSDDDFAKKCRRQSVKDWCLEEAQRDPHWVAVTTDFPMAFLGIPGPRERILSIVREAQKKCRVYRSGLEHYVLERWSSAPPGPQATQSVQRSAVIRSMLIKDQLIGPRVPSMRPSMDPLEAGHGLVLPSGEKSTLSLSATMLSATVLSETILSETVLSAITLLPRSSLILLMFSIPPALVQGHLFDVHSPPLVPHVFPARVLAVLWVLLTVVHGLVIIAHTLLAIICHLSITRILVNAFWRLLAFSWPSFVFPNASFAPPASPHIPPPDRDFPSVQGLHHDQPEPENAMLEDQAPEAQTVSQLPGPVSSDHDHDTSMQVDARQVGLPVSPKDSPIIPLSEFNDLDIQTDDNGQPGTESNETAEASPVNLDPPVFVGDWFHIKFSGITGDVNIREVFKRLSEDHLFSVRVRKNKGGKGLAHLKKKVMLAFKLQPQRDAVLSRFWNSPGSRLFDFEEATEIAVAHQESIASFQWVLDPDYVEMCYAHQQSADDLTLMLENAPACREIGDLHMLHLFPPPLEGDSGIRTFIRYRFLDLHRFPPLVADEVEYPQHTLDRVEFTTAWFLATLDQEYDVIRHRLKMIVSAHTDRCNQNLLAFWVPLYITHGPYDVLVHELG</sequence>
<feature type="region of interest" description="Disordered" evidence="1">
    <location>
        <begin position="1"/>
        <end position="74"/>
    </location>
</feature>